<protein>
    <recommendedName>
        <fullName evidence="5 6">Glucose-methanol-choline oxidoreductase N-terminal domain-containing protein</fullName>
    </recommendedName>
</protein>
<evidence type="ECO:0000256" key="4">
    <source>
        <dbReference type="RuleBase" id="RU003968"/>
    </source>
</evidence>
<dbReference type="Gene3D" id="3.50.50.60">
    <property type="entry name" value="FAD/NAD(P)-binding domain"/>
    <property type="match status" value="1"/>
</dbReference>
<comment type="caution">
    <text evidence="7">The sequence shown here is derived from an EMBL/GenBank/DDBJ whole genome shotgun (WGS) entry which is preliminary data.</text>
</comment>
<dbReference type="SUPFAM" id="SSF51905">
    <property type="entry name" value="FAD/NAD(P)-binding domain"/>
    <property type="match status" value="1"/>
</dbReference>
<dbReference type="AlphaFoldDB" id="A0A8K0C932"/>
<evidence type="ECO:0000256" key="2">
    <source>
        <dbReference type="PIRSR" id="PIRSR000137-1"/>
    </source>
</evidence>
<keyword evidence="8" id="KW-1185">Reference proteome</keyword>
<evidence type="ECO:0000259" key="5">
    <source>
        <dbReference type="PROSITE" id="PS00623"/>
    </source>
</evidence>
<feature type="active site" description="Proton donor" evidence="2">
    <location>
        <position position="536"/>
    </location>
</feature>
<dbReference type="GO" id="GO:0050660">
    <property type="term" value="F:flavin adenine dinucleotide binding"/>
    <property type="evidence" value="ECO:0007669"/>
    <property type="project" value="InterPro"/>
</dbReference>
<keyword evidence="3 4" id="KW-0274">FAD</keyword>
<comment type="similarity">
    <text evidence="1 4">Belongs to the GMC oxidoreductase family.</text>
</comment>
<dbReference type="Gene3D" id="3.30.560.10">
    <property type="entry name" value="Glucose Oxidase, domain 3"/>
    <property type="match status" value="1"/>
</dbReference>
<feature type="binding site" evidence="3">
    <location>
        <position position="266"/>
    </location>
    <ligand>
        <name>FAD</name>
        <dbReference type="ChEBI" id="CHEBI:57692"/>
    </ligand>
</feature>
<evidence type="ECO:0000313" key="8">
    <source>
        <dbReference type="Proteomes" id="UP000801492"/>
    </source>
</evidence>
<gene>
    <name evidence="7" type="ORF">ILUMI_24463</name>
</gene>
<dbReference type="PROSITE" id="PS00623">
    <property type="entry name" value="GMC_OXRED_1"/>
    <property type="match status" value="1"/>
</dbReference>
<feature type="binding site" evidence="3">
    <location>
        <begin position="138"/>
        <end position="141"/>
    </location>
    <ligand>
        <name>FAD</name>
        <dbReference type="ChEBI" id="CHEBI:57692"/>
    </ligand>
</feature>
<dbReference type="PANTHER" id="PTHR11552">
    <property type="entry name" value="GLUCOSE-METHANOL-CHOLINE GMC OXIDOREDUCTASE"/>
    <property type="match status" value="1"/>
</dbReference>
<dbReference type="Proteomes" id="UP000801492">
    <property type="component" value="Unassembled WGS sequence"/>
</dbReference>
<sequence>FPKSGRHRKLKMYYVHTRRKLPFRHNQTSESISLLTSCYFSVSVQWGNYDFVIVGAGSTGSVLTNRLTESGKFKVLVLEAGSYENDITDIPSFAGALMSSDFNWGYKTVPQTTACLAMKDQQCNYPRGKAIGGSSVINYMVYCRGNKEDFDKWEEDGNFGWSYDDILPYFKKVENSKLTVEDFEFHGHEGLLNVEQNRYNTSFTDLFLEASKQLNRSFVDYNGEDQIGVSHIQSNTINGKRCSSSKAFIKPVMNRQNLEILDKAFVTKVLIENNKAKGVEFVRDGKVYQAAASKEVILSAGAINSPQILMLSGIGPKEHLEELGIPLVQDLPIGKTLLDHYILFALQFTTQFEVGQWNLTELLNNYLEGFGPLTAAAGATGIGFLNNRVKSSTNPNVEYIFFSTSAETIYEFTLKSLHVTDENWFVNFEPSKGKLCWMIVPVLLHPKSRGKLNLKSKDPFDFPLIDLKPLSDPEDVDIEDMLNAVNDIFELSKTPAFQSIGSQYLNGPLPSCKNFEHLSDDYWRCAIRQLTTTLYHPVATCKMGPPTDNTAVVNNRLKVYGVDSLRVIDASIIPTNTASHTNAICYTIGEKGADIIREEYGDL</sequence>
<dbReference type="PROSITE" id="PS00624">
    <property type="entry name" value="GMC_OXRED_2"/>
    <property type="match status" value="1"/>
</dbReference>
<evidence type="ECO:0000256" key="3">
    <source>
        <dbReference type="PIRSR" id="PIRSR000137-2"/>
    </source>
</evidence>
<dbReference type="OrthoDB" id="269227at2759"/>
<dbReference type="InterPro" id="IPR000172">
    <property type="entry name" value="GMC_OxRdtase_N"/>
</dbReference>
<dbReference type="PANTHER" id="PTHR11552:SF158">
    <property type="entry name" value="GH23626P-RELATED"/>
    <property type="match status" value="1"/>
</dbReference>
<dbReference type="EMBL" id="VTPC01090706">
    <property type="protein sequence ID" value="KAF2881704.1"/>
    <property type="molecule type" value="Genomic_DNA"/>
</dbReference>
<name>A0A8K0C932_IGNLU</name>
<accession>A0A8K0C932</accession>
<reference evidence="7" key="1">
    <citation type="submission" date="2019-08" db="EMBL/GenBank/DDBJ databases">
        <title>The genome of the North American firefly Photinus pyralis.</title>
        <authorList>
            <consortium name="Photinus pyralis genome working group"/>
            <person name="Fallon T.R."/>
            <person name="Sander Lower S.E."/>
            <person name="Weng J.-K."/>
        </authorList>
    </citation>
    <scope>NUCLEOTIDE SEQUENCE</scope>
    <source>
        <strain evidence="7">TRF0915ILg1</strain>
        <tissue evidence="7">Whole body</tissue>
    </source>
</reference>
<dbReference type="PIRSF" id="PIRSF000137">
    <property type="entry name" value="Alcohol_oxidase"/>
    <property type="match status" value="1"/>
</dbReference>
<dbReference type="InterPro" id="IPR012132">
    <property type="entry name" value="GMC_OxRdtase"/>
</dbReference>
<feature type="domain" description="Glucose-methanol-choline oxidoreductase N-terminal" evidence="5">
    <location>
        <begin position="128"/>
        <end position="151"/>
    </location>
</feature>
<dbReference type="Pfam" id="PF00732">
    <property type="entry name" value="GMC_oxred_N"/>
    <property type="match status" value="1"/>
</dbReference>
<proteinExistence type="inferred from homology"/>
<dbReference type="SUPFAM" id="SSF54373">
    <property type="entry name" value="FAD-linked reductases, C-terminal domain"/>
    <property type="match status" value="1"/>
</dbReference>
<dbReference type="InterPro" id="IPR036188">
    <property type="entry name" value="FAD/NAD-bd_sf"/>
</dbReference>
<keyword evidence="4" id="KW-0285">Flavoprotein</keyword>
<dbReference type="GO" id="GO:0016614">
    <property type="term" value="F:oxidoreductase activity, acting on CH-OH group of donors"/>
    <property type="evidence" value="ECO:0007669"/>
    <property type="project" value="InterPro"/>
</dbReference>
<comment type="cofactor">
    <cofactor evidence="3">
        <name>FAD</name>
        <dbReference type="ChEBI" id="CHEBI:57692"/>
    </cofactor>
</comment>
<dbReference type="Pfam" id="PF05199">
    <property type="entry name" value="GMC_oxred_C"/>
    <property type="match status" value="1"/>
</dbReference>
<feature type="active site" description="Proton acceptor" evidence="2">
    <location>
        <position position="580"/>
    </location>
</feature>
<organism evidence="7 8">
    <name type="scientific">Ignelater luminosus</name>
    <name type="common">Cucubano</name>
    <name type="synonym">Pyrophorus luminosus</name>
    <dbReference type="NCBI Taxonomy" id="2038154"/>
    <lineage>
        <taxon>Eukaryota</taxon>
        <taxon>Metazoa</taxon>
        <taxon>Ecdysozoa</taxon>
        <taxon>Arthropoda</taxon>
        <taxon>Hexapoda</taxon>
        <taxon>Insecta</taxon>
        <taxon>Pterygota</taxon>
        <taxon>Neoptera</taxon>
        <taxon>Endopterygota</taxon>
        <taxon>Coleoptera</taxon>
        <taxon>Polyphaga</taxon>
        <taxon>Elateriformia</taxon>
        <taxon>Elateroidea</taxon>
        <taxon>Elateridae</taxon>
        <taxon>Agrypninae</taxon>
        <taxon>Pyrophorini</taxon>
        <taxon>Ignelater</taxon>
    </lineage>
</organism>
<evidence type="ECO:0000313" key="7">
    <source>
        <dbReference type="EMBL" id="KAF2881704.1"/>
    </source>
</evidence>
<evidence type="ECO:0000259" key="6">
    <source>
        <dbReference type="PROSITE" id="PS00624"/>
    </source>
</evidence>
<evidence type="ECO:0000256" key="1">
    <source>
        <dbReference type="ARBA" id="ARBA00010790"/>
    </source>
</evidence>
<feature type="domain" description="Glucose-methanol-choline oxidoreductase N-terminal" evidence="6">
    <location>
        <begin position="301"/>
        <end position="315"/>
    </location>
</feature>
<feature type="non-terminal residue" evidence="7">
    <location>
        <position position="1"/>
    </location>
</feature>
<dbReference type="InterPro" id="IPR007867">
    <property type="entry name" value="GMC_OxRtase_C"/>
</dbReference>